<evidence type="ECO:0000313" key="3">
    <source>
        <dbReference type="Proteomes" id="UP001597213"/>
    </source>
</evidence>
<gene>
    <name evidence="2" type="ORF">ACFSCT_01235</name>
</gene>
<feature type="compositionally biased region" description="Basic and acidic residues" evidence="1">
    <location>
        <begin position="48"/>
        <end position="61"/>
    </location>
</feature>
<reference evidence="3" key="1">
    <citation type="journal article" date="2019" name="Int. J. Syst. Evol. Microbiol.">
        <title>The Global Catalogue of Microorganisms (GCM) 10K type strain sequencing project: providing services to taxonomists for standard genome sequencing and annotation.</title>
        <authorList>
            <consortium name="The Broad Institute Genomics Platform"/>
            <consortium name="The Broad Institute Genome Sequencing Center for Infectious Disease"/>
            <person name="Wu L."/>
            <person name="Ma J."/>
        </authorList>
    </citation>
    <scope>NUCLEOTIDE SEQUENCE [LARGE SCALE GENOMIC DNA]</scope>
    <source>
        <strain evidence="3">CCUG 56029</strain>
    </source>
</reference>
<feature type="compositionally biased region" description="Basic residues" evidence="1">
    <location>
        <begin position="62"/>
        <end position="78"/>
    </location>
</feature>
<keyword evidence="3" id="KW-1185">Reference proteome</keyword>
<organism evidence="2 3">
    <name type="scientific">Paracoccus pacificus</name>
    <dbReference type="NCBI Taxonomy" id="1463598"/>
    <lineage>
        <taxon>Bacteria</taxon>
        <taxon>Pseudomonadati</taxon>
        <taxon>Pseudomonadota</taxon>
        <taxon>Alphaproteobacteria</taxon>
        <taxon>Rhodobacterales</taxon>
        <taxon>Paracoccaceae</taxon>
        <taxon>Paracoccus</taxon>
    </lineage>
</organism>
<feature type="region of interest" description="Disordered" evidence="1">
    <location>
        <begin position="30"/>
        <end position="78"/>
    </location>
</feature>
<dbReference type="RefSeq" id="WP_379139488.1">
    <property type="nucleotide sequence ID" value="NZ_JBHUEN010000005.1"/>
</dbReference>
<proteinExistence type="predicted"/>
<dbReference type="Proteomes" id="UP001597213">
    <property type="component" value="Unassembled WGS sequence"/>
</dbReference>
<protein>
    <submittedName>
        <fullName evidence="2">Uncharacterized protein</fullName>
    </submittedName>
</protein>
<comment type="caution">
    <text evidence="2">The sequence shown here is derived from an EMBL/GenBank/DDBJ whole genome shotgun (WGS) entry which is preliminary data.</text>
</comment>
<evidence type="ECO:0000256" key="1">
    <source>
        <dbReference type="SAM" id="MobiDB-lite"/>
    </source>
</evidence>
<accession>A0ABW4R2Z8</accession>
<sequence length="78" mass="9031">MNFNQLINMFFRQLANRLMRRGIDSGINMMAGGKSKQQRTPGQAQRRMTPEEAKQARDIRAATKRARQAARITRRIGR</sequence>
<evidence type="ECO:0000313" key="2">
    <source>
        <dbReference type="EMBL" id="MFD1880337.1"/>
    </source>
</evidence>
<dbReference type="EMBL" id="JBHUEN010000005">
    <property type="protein sequence ID" value="MFD1880337.1"/>
    <property type="molecule type" value="Genomic_DNA"/>
</dbReference>
<name>A0ABW4R2Z8_9RHOB</name>